<gene>
    <name evidence="1" type="ORF">KK083_24920</name>
</gene>
<protein>
    <submittedName>
        <fullName evidence="1">Uncharacterized protein</fullName>
    </submittedName>
</protein>
<sequence>MAQIYDIYSSGIKRKLNNYWAAWLPTTKYQLGDIGILNGNVFEKIGSLKELKIDYKTQDDTSSSPLELVSEAGVSFQFKVAGETNPAFESVPVAEAGVKIKLESAGAFTVLCPDSYEPSIDEPMALQKRIIEAYEKRVWESDWTVITRLITAPSATILISNSLNSDVELSASADLKAALAQLGKADLGLSLKSQRGDMFKMIGAREITPFFQVAKLKRRWFGDPKLRTRSVKISDKSSMAASTVAGEKQDLYLDILKDGE</sequence>
<evidence type="ECO:0000313" key="2">
    <source>
        <dbReference type="Proteomes" id="UP001319200"/>
    </source>
</evidence>
<evidence type="ECO:0000313" key="1">
    <source>
        <dbReference type="EMBL" id="MBT1700155.1"/>
    </source>
</evidence>
<reference evidence="1 2" key="1">
    <citation type="submission" date="2021-05" db="EMBL/GenBank/DDBJ databases">
        <title>A Polyphasic approach of four new species of the genus Ohtaekwangia: Ohtaekwangia histidinii sp. nov., Ohtaekwangia cretensis sp. nov., Ohtaekwangia indiensis sp. nov., Ohtaekwangia reichenbachii sp. nov. from diverse environment.</title>
        <authorList>
            <person name="Octaviana S."/>
        </authorList>
    </citation>
    <scope>NUCLEOTIDE SEQUENCE [LARGE SCALE GENOMIC DNA]</scope>
    <source>
        <strain evidence="1 2">PWU4</strain>
    </source>
</reference>
<accession>A0AAP2DPH3</accession>
<proteinExistence type="predicted"/>
<keyword evidence="2" id="KW-1185">Reference proteome</keyword>
<dbReference type="EMBL" id="JAHESF010000035">
    <property type="protein sequence ID" value="MBT1700155.1"/>
    <property type="molecule type" value="Genomic_DNA"/>
</dbReference>
<name>A0AAP2DPH3_9BACT</name>
<comment type="caution">
    <text evidence="1">The sequence shown here is derived from an EMBL/GenBank/DDBJ whole genome shotgun (WGS) entry which is preliminary data.</text>
</comment>
<dbReference type="AlphaFoldDB" id="A0AAP2DPH3"/>
<dbReference type="Proteomes" id="UP001319200">
    <property type="component" value="Unassembled WGS sequence"/>
</dbReference>
<dbReference type="RefSeq" id="WP_254168535.1">
    <property type="nucleotide sequence ID" value="NZ_JAHESF010000035.1"/>
</dbReference>
<organism evidence="1 2">
    <name type="scientific">Chryseosolibacter histidini</name>
    <dbReference type="NCBI Taxonomy" id="2782349"/>
    <lineage>
        <taxon>Bacteria</taxon>
        <taxon>Pseudomonadati</taxon>
        <taxon>Bacteroidota</taxon>
        <taxon>Cytophagia</taxon>
        <taxon>Cytophagales</taxon>
        <taxon>Chryseotaleaceae</taxon>
        <taxon>Chryseosolibacter</taxon>
    </lineage>
</organism>